<dbReference type="Pfam" id="PF00069">
    <property type="entry name" value="Pkinase"/>
    <property type="match status" value="1"/>
</dbReference>
<dbReference type="InterPro" id="IPR050236">
    <property type="entry name" value="Ser_Thr_kinase_AGC"/>
</dbReference>
<dbReference type="Gene3D" id="1.10.510.10">
    <property type="entry name" value="Transferase(Phosphotransferase) domain 1"/>
    <property type="match status" value="1"/>
</dbReference>
<dbReference type="InterPro" id="IPR011009">
    <property type="entry name" value="Kinase-like_dom_sf"/>
</dbReference>
<proteinExistence type="inferred from homology"/>
<keyword evidence="14" id="KW-1185">Reference proteome</keyword>
<feature type="region of interest" description="Disordered" evidence="11">
    <location>
        <begin position="1"/>
        <end position="24"/>
    </location>
</feature>
<evidence type="ECO:0000256" key="1">
    <source>
        <dbReference type="ARBA" id="ARBA00012513"/>
    </source>
</evidence>
<evidence type="ECO:0000256" key="3">
    <source>
        <dbReference type="ARBA" id="ARBA00022679"/>
    </source>
</evidence>
<sequence length="416" mass="46859">MLRDGSTSRLQRSDPMHDDVRPSPLVIPQVYPSRHSVQNLWPADVRSSDRAKPLYATHVLVNITRPPLGQDDIPESWSSPCPSPRPPTLMPTGSLLLQHGDYTFTVDKEIGSGSFGVVWHARDQIRREVAIKVINKRMFLDVFTEDDSNSCRSLRCDSKHWSPKEVIIQEFQAPKKMSERNGFAATPLLNAFTDDYNIYFVMLWTAELTLGLKNIHDAGIIHCDLKPENVLLTPSGHVAIGDFGFSVSTTETRGPIVMGTPGYILKVIDDGDAMDLIHTMLLDDLGCRADWQDIFRNPYLTSLDMTEIRLRQHTTNWTLAANVSPCAAIVEPQKLGTALADFQRECGMSRLKQLKRLMRRLQQENEGPDAVEIDYARHGDARQDPTHGTNCVRLGGGHCIYSAHLHRQCCRRTPHF</sequence>
<dbReference type="PROSITE" id="PS00107">
    <property type="entry name" value="PROTEIN_KINASE_ATP"/>
    <property type="match status" value="1"/>
</dbReference>
<dbReference type="EC" id="2.7.11.1" evidence="1"/>
<evidence type="ECO:0000256" key="8">
    <source>
        <dbReference type="ARBA" id="ARBA00048679"/>
    </source>
</evidence>
<dbReference type="STRING" id="870435.A0A0C3PKY5"/>
<dbReference type="InParanoid" id="A0A0C3PKY5"/>
<feature type="compositionally biased region" description="Polar residues" evidence="11">
    <location>
        <begin position="1"/>
        <end position="10"/>
    </location>
</feature>
<comment type="catalytic activity">
    <reaction evidence="8">
        <text>L-seryl-[protein] + ATP = O-phospho-L-seryl-[protein] + ADP + H(+)</text>
        <dbReference type="Rhea" id="RHEA:17989"/>
        <dbReference type="Rhea" id="RHEA-COMP:9863"/>
        <dbReference type="Rhea" id="RHEA-COMP:11604"/>
        <dbReference type="ChEBI" id="CHEBI:15378"/>
        <dbReference type="ChEBI" id="CHEBI:29999"/>
        <dbReference type="ChEBI" id="CHEBI:30616"/>
        <dbReference type="ChEBI" id="CHEBI:83421"/>
        <dbReference type="ChEBI" id="CHEBI:456216"/>
        <dbReference type="EC" id="2.7.11.1"/>
    </reaction>
</comment>
<dbReference type="GO" id="GO:0035556">
    <property type="term" value="P:intracellular signal transduction"/>
    <property type="evidence" value="ECO:0007669"/>
    <property type="project" value="TreeGrafter"/>
</dbReference>
<comment type="similarity">
    <text evidence="10">Belongs to the protein kinase superfamily.</text>
</comment>
<evidence type="ECO:0000256" key="4">
    <source>
        <dbReference type="ARBA" id="ARBA00022741"/>
    </source>
</evidence>
<dbReference type="PROSITE" id="PS00108">
    <property type="entry name" value="PROTEIN_KINASE_ST"/>
    <property type="match status" value="1"/>
</dbReference>
<evidence type="ECO:0000313" key="14">
    <source>
        <dbReference type="Proteomes" id="UP000054217"/>
    </source>
</evidence>
<evidence type="ECO:0000256" key="5">
    <source>
        <dbReference type="ARBA" id="ARBA00022777"/>
    </source>
</evidence>
<gene>
    <name evidence="13" type="ORF">M404DRAFT_936281</name>
</gene>
<keyword evidence="5" id="KW-0418">Kinase</keyword>
<evidence type="ECO:0000313" key="13">
    <source>
        <dbReference type="EMBL" id="KIO08924.1"/>
    </source>
</evidence>
<reference evidence="13 14" key="1">
    <citation type="submission" date="2014-04" db="EMBL/GenBank/DDBJ databases">
        <authorList>
            <consortium name="DOE Joint Genome Institute"/>
            <person name="Kuo A."/>
            <person name="Kohler A."/>
            <person name="Costa M.D."/>
            <person name="Nagy L.G."/>
            <person name="Floudas D."/>
            <person name="Copeland A."/>
            <person name="Barry K.W."/>
            <person name="Cichocki N."/>
            <person name="Veneault-Fourrey C."/>
            <person name="LaButti K."/>
            <person name="Lindquist E.A."/>
            <person name="Lipzen A."/>
            <person name="Lundell T."/>
            <person name="Morin E."/>
            <person name="Murat C."/>
            <person name="Sun H."/>
            <person name="Tunlid A."/>
            <person name="Henrissat B."/>
            <person name="Grigoriev I.V."/>
            <person name="Hibbett D.S."/>
            <person name="Martin F."/>
            <person name="Nordberg H.P."/>
            <person name="Cantor M.N."/>
            <person name="Hua S.X."/>
        </authorList>
    </citation>
    <scope>NUCLEOTIDE SEQUENCE [LARGE SCALE GENOMIC DNA]</scope>
    <source>
        <strain evidence="13 14">Marx 270</strain>
    </source>
</reference>
<dbReference type="AlphaFoldDB" id="A0A0C3PKY5"/>
<dbReference type="Gene3D" id="3.30.200.20">
    <property type="entry name" value="Phosphorylase Kinase, domain 1"/>
    <property type="match status" value="1"/>
</dbReference>
<evidence type="ECO:0000259" key="12">
    <source>
        <dbReference type="PROSITE" id="PS50011"/>
    </source>
</evidence>
<dbReference type="InterPro" id="IPR000719">
    <property type="entry name" value="Prot_kinase_dom"/>
</dbReference>
<dbReference type="SUPFAM" id="SSF56112">
    <property type="entry name" value="Protein kinase-like (PK-like)"/>
    <property type="match status" value="1"/>
</dbReference>
<dbReference type="Proteomes" id="UP000054217">
    <property type="component" value="Unassembled WGS sequence"/>
</dbReference>
<dbReference type="HOGENOM" id="CLU_054804_0_0_1"/>
<evidence type="ECO:0000256" key="9">
    <source>
        <dbReference type="PROSITE-ProRule" id="PRU10141"/>
    </source>
</evidence>
<evidence type="ECO:0000256" key="6">
    <source>
        <dbReference type="ARBA" id="ARBA00022840"/>
    </source>
</evidence>
<evidence type="ECO:0000256" key="11">
    <source>
        <dbReference type="SAM" id="MobiDB-lite"/>
    </source>
</evidence>
<dbReference type="GO" id="GO:0005524">
    <property type="term" value="F:ATP binding"/>
    <property type="evidence" value="ECO:0007669"/>
    <property type="project" value="UniProtKB-UniRule"/>
</dbReference>
<organism evidence="13 14">
    <name type="scientific">Pisolithus tinctorius Marx 270</name>
    <dbReference type="NCBI Taxonomy" id="870435"/>
    <lineage>
        <taxon>Eukaryota</taxon>
        <taxon>Fungi</taxon>
        <taxon>Dikarya</taxon>
        <taxon>Basidiomycota</taxon>
        <taxon>Agaricomycotina</taxon>
        <taxon>Agaricomycetes</taxon>
        <taxon>Agaricomycetidae</taxon>
        <taxon>Boletales</taxon>
        <taxon>Sclerodermatineae</taxon>
        <taxon>Pisolithaceae</taxon>
        <taxon>Pisolithus</taxon>
    </lineage>
</organism>
<dbReference type="PANTHER" id="PTHR24356:SF407">
    <property type="entry name" value="RAC SERINE_THREONINE-PROTEIN KINASE"/>
    <property type="match status" value="1"/>
</dbReference>
<dbReference type="InterPro" id="IPR008271">
    <property type="entry name" value="Ser/Thr_kinase_AS"/>
</dbReference>
<keyword evidence="4 9" id="KW-0547">Nucleotide-binding</keyword>
<evidence type="ECO:0000256" key="2">
    <source>
        <dbReference type="ARBA" id="ARBA00022527"/>
    </source>
</evidence>
<keyword evidence="2 10" id="KW-0723">Serine/threonine-protein kinase</keyword>
<evidence type="ECO:0000256" key="7">
    <source>
        <dbReference type="ARBA" id="ARBA00047899"/>
    </source>
</evidence>
<dbReference type="PANTHER" id="PTHR24356">
    <property type="entry name" value="SERINE/THREONINE-PROTEIN KINASE"/>
    <property type="match status" value="1"/>
</dbReference>
<comment type="catalytic activity">
    <reaction evidence="7">
        <text>L-threonyl-[protein] + ATP = O-phospho-L-threonyl-[protein] + ADP + H(+)</text>
        <dbReference type="Rhea" id="RHEA:46608"/>
        <dbReference type="Rhea" id="RHEA-COMP:11060"/>
        <dbReference type="Rhea" id="RHEA-COMP:11605"/>
        <dbReference type="ChEBI" id="CHEBI:15378"/>
        <dbReference type="ChEBI" id="CHEBI:30013"/>
        <dbReference type="ChEBI" id="CHEBI:30616"/>
        <dbReference type="ChEBI" id="CHEBI:61977"/>
        <dbReference type="ChEBI" id="CHEBI:456216"/>
        <dbReference type="EC" id="2.7.11.1"/>
    </reaction>
</comment>
<feature type="domain" description="Protein kinase" evidence="12">
    <location>
        <begin position="104"/>
        <end position="416"/>
    </location>
</feature>
<name>A0A0C3PKY5_PISTI</name>
<dbReference type="GO" id="GO:0004674">
    <property type="term" value="F:protein serine/threonine kinase activity"/>
    <property type="evidence" value="ECO:0007669"/>
    <property type="project" value="UniProtKB-KW"/>
</dbReference>
<dbReference type="SMART" id="SM00220">
    <property type="entry name" value="S_TKc"/>
    <property type="match status" value="1"/>
</dbReference>
<feature type="compositionally biased region" description="Basic and acidic residues" evidence="11">
    <location>
        <begin position="11"/>
        <end position="21"/>
    </location>
</feature>
<reference evidence="14" key="2">
    <citation type="submission" date="2015-01" db="EMBL/GenBank/DDBJ databases">
        <title>Evolutionary Origins and Diversification of the Mycorrhizal Mutualists.</title>
        <authorList>
            <consortium name="DOE Joint Genome Institute"/>
            <consortium name="Mycorrhizal Genomics Consortium"/>
            <person name="Kohler A."/>
            <person name="Kuo A."/>
            <person name="Nagy L.G."/>
            <person name="Floudas D."/>
            <person name="Copeland A."/>
            <person name="Barry K.W."/>
            <person name="Cichocki N."/>
            <person name="Veneault-Fourrey C."/>
            <person name="LaButti K."/>
            <person name="Lindquist E.A."/>
            <person name="Lipzen A."/>
            <person name="Lundell T."/>
            <person name="Morin E."/>
            <person name="Murat C."/>
            <person name="Riley R."/>
            <person name="Ohm R."/>
            <person name="Sun H."/>
            <person name="Tunlid A."/>
            <person name="Henrissat B."/>
            <person name="Grigoriev I.V."/>
            <person name="Hibbett D.S."/>
            <person name="Martin F."/>
        </authorList>
    </citation>
    <scope>NUCLEOTIDE SEQUENCE [LARGE SCALE GENOMIC DNA]</scope>
    <source>
        <strain evidence="14">Marx 270</strain>
    </source>
</reference>
<dbReference type="InterPro" id="IPR017441">
    <property type="entry name" value="Protein_kinase_ATP_BS"/>
</dbReference>
<keyword evidence="3" id="KW-0808">Transferase</keyword>
<dbReference type="OrthoDB" id="1668230at2759"/>
<dbReference type="PROSITE" id="PS50011">
    <property type="entry name" value="PROTEIN_KINASE_DOM"/>
    <property type="match status" value="1"/>
</dbReference>
<feature type="binding site" evidence="9">
    <location>
        <position position="132"/>
    </location>
    <ligand>
        <name>ATP</name>
        <dbReference type="ChEBI" id="CHEBI:30616"/>
    </ligand>
</feature>
<evidence type="ECO:0000256" key="10">
    <source>
        <dbReference type="RuleBase" id="RU000304"/>
    </source>
</evidence>
<protein>
    <recommendedName>
        <fullName evidence="1">non-specific serine/threonine protein kinase</fullName>
        <ecNumber evidence="1">2.7.11.1</ecNumber>
    </recommendedName>
</protein>
<keyword evidence="6 9" id="KW-0067">ATP-binding</keyword>
<dbReference type="EMBL" id="KN831956">
    <property type="protein sequence ID" value="KIO08924.1"/>
    <property type="molecule type" value="Genomic_DNA"/>
</dbReference>
<accession>A0A0C3PKY5</accession>